<reference evidence="1" key="1">
    <citation type="journal article" date="2014" name="Front. Microbiol.">
        <title>High frequency of phylogenetically diverse reductive dehalogenase-homologous genes in deep subseafloor sedimentary metagenomes.</title>
        <authorList>
            <person name="Kawai M."/>
            <person name="Futagami T."/>
            <person name="Toyoda A."/>
            <person name="Takaki Y."/>
            <person name="Nishi S."/>
            <person name="Hori S."/>
            <person name="Arai W."/>
            <person name="Tsubouchi T."/>
            <person name="Morono Y."/>
            <person name="Uchiyama I."/>
            <person name="Ito T."/>
            <person name="Fujiyama A."/>
            <person name="Inagaki F."/>
            <person name="Takami H."/>
        </authorList>
    </citation>
    <scope>NUCLEOTIDE SEQUENCE</scope>
    <source>
        <strain evidence="1">Expedition CK06-06</strain>
    </source>
</reference>
<comment type="caution">
    <text evidence="1">The sequence shown here is derived from an EMBL/GenBank/DDBJ whole genome shotgun (WGS) entry which is preliminary data.</text>
</comment>
<evidence type="ECO:0000313" key="1">
    <source>
        <dbReference type="EMBL" id="GAH57654.1"/>
    </source>
</evidence>
<gene>
    <name evidence="1" type="ORF">S03H2_30631</name>
</gene>
<dbReference type="EMBL" id="BARU01018539">
    <property type="protein sequence ID" value="GAH57654.1"/>
    <property type="molecule type" value="Genomic_DNA"/>
</dbReference>
<proteinExistence type="predicted"/>
<dbReference type="AlphaFoldDB" id="X1HV05"/>
<organism evidence="1">
    <name type="scientific">marine sediment metagenome</name>
    <dbReference type="NCBI Taxonomy" id="412755"/>
    <lineage>
        <taxon>unclassified sequences</taxon>
        <taxon>metagenomes</taxon>
        <taxon>ecological metagenomes</taxon>
    </lineage>
</organism>
<sequence length="67" mass="7495">MEKKLLIDNPAVSNIVFYPRKIAIPNDLNPNIDILRLNIGNGIEIGGFFYKNDAKNPTILLFHGNGE</sequence>
<evidence type="ECO:0008006" key="2">
    <source>
        <dbReference type="Google" id="ProtNLM"/>
    </source>
</evidence>
<name>X1HV05_9ZZZZ</name>
<protein>
    <recommendedName>
        <fullName evidence="2">Alpha/beta hydrolase</fullName>
    </recommendedName>
</protein>
<feature type="non-terminal residue" evidence="1">
    <location>
        <position position="67"/>
    </location>
</feature>
<accession>X1HV05</accession>